<dbReference type="CDD" id="cd00118">
    <property type="entry name" value="LysM"/>
    <property type="match status" value="4"/>
</dbReference>
<dbReference type="InterPro" id="IPR028082">
    <property type="entry name" value="Peripla_BP_I"/>
</dbReference>
<comment type="similarity">
    <text evidence="1">Belongs to the leucine-binding protein family.</text>
</comment>
<dbReference type="InterPro" id="IPR018392">
    <property type="entry name" value="LysM"/>
</dbReference>
<comment type="caution">
    <text evidence="5">The sequence shown here is derived from an EMBL/GenBank/DDBJ whole genome shotgun (WGS) entry which is preliminary data.</text>
</comment>
<keyword evidence="2 3" id="KW-0732">Signal</keyword>
<accession>A0A101HI38</accession>
<dbReference type="InterPro" id="IPR036779">
    <property type="entry name" value="LysM_dom_sf"/>
</dbReference>
<dbReference type="CDD" id="cd06268">
    <property type="entry name" value="PBP1_ABC_transporter_LIVBP-like"/>
    <property type="match status" value="1"/>
</dbReference>
<sequence>MGNLIHKRRFFVIMFCLVAAVLSLHAQQLPYEIVTVDGQSYYKYTVQPGEGLYAVSRTFSVSVAEIIRHNPGSNNGLQNGQELLIPISREVESTVSAKARQVGSRQDPADQNNTFKHTVVKGETVYSIARMYHTTVDQIIQLNPEAAEGIFAGSVLTIPQRRVISKEKEENYRYHTILPKETLYSVSKTYRLKPEDVILANPGLSVETFQIGKTIRIPFFESYEVVEPLEEQTTNIIHTVVRGETLYGIAGKYGVEVSQLEEMNPMLSGGLKPNMELIVPVPRSRVEDVSRSEQDQANRLLLQRKATQPVDVMRVGLLLPFLDQTGRGHLRLQEYYEGFLLAVNELKNRGANLELYVFEIGKGTDTRKLESLLETLEMQALNLVIGGVNDAQIKVLSDFSRSNNIKYVVPFSQSNAEVLNNGHMFQVNPMNSLIHTKTVAYFTEKFRNANIIFVEGGSHPQQEFISLLQTSLKQQHISYGSVDSSQQLAATIAPMLRQGQENLILPVSSDAATLRQIIAELKMLHESNPGVVTTLFGHPDWQTYSDLSDEFAQFGTYFYTPFFVDEHSRETEMFLNEFRKWYGRDPLGTYPSYSMWGYDTALLFLTALQRYGLHFEQQINRVNVSSIQFPFHFERLNNWGGLINGALYIIHYNSNGRIQKIKLSR</sequence>
<dbReference type="Proteomes" id="UP000053860">
    <property type="component" value="Unassembled WGS sequence"/>
</dbReference>
<evidence type="ECO:0000256" key="3">
    <source>
        <dbReference type="SAM" id="SignalP"/>
    </source>
</evidence>
<organism evidence="5 6">
    <name type="scientific">Proteiniphilum acetatigenes</name>
    <dbReference type="NCBI Taxonomy" id="294710"/>
    <lineage>
        <taxon>Bacteria</taxon>
        <taxon>Pseudomonadati</taxon>
        <taxon>Bacteroidota</taxon>
        <taxon>Bacteroidia</taxon>
        <taxon>Bacteroidales</taxon>
        <taxon>Dysgonomonadaceae</taxon>
        <taxon>Proteiniphilum</taxon>
    </lineage>
</organism>
<evidence type="ECO:0000313" key="5">
    <source>
        <dbReference type="EMBL" id="KUK77053.1"/>
    </source>
</evidence>
<dbReference type="InterPro" id="IPR028081">
    <property type="entry name" value="Leu-bd"/>
</dbReference>
<dbReference type="Pfam" id="PF01476">
    <property type="entry name" value="LysM"/>
    <property type="match status" value="4"/>
</dbReference>
<proteinExistence type="inferred from homology"/>
<evidence type="ECO:0000256" key="1">
    <source>
        <dbReference type="ARBA" id="ARBA00010062"/>
    </source>
</evidence>
<name>A0A101HI38_9BACT</name>
<dbReference type="SMART" id="SM00257">
    <property type="entry name" value="LysM"/>
    <property type="match status" value="4"/>
</dbReference>
<feature type="domain" description="LysM" evidence="4">
    <location>
        <begin position="42"/>
        <end position="85"/>
    </location>
</feature>
<evidence type="ECO:0000259" key="4">
    <source>
        <dbReference type="PROSITE" id="PS51782"/>
    </source>
</evidence>
<evidence type="ECO:0000313" key="6">
    <source>
        <dbReference type="Proteomes" id="UP000053860"/>
    </source>
</evidence>
<reference evidence="6" key="1">
    <citation type="journal article" date="2015" name="MBio">
        <title>Genome-Resolved Metagenomic Analysis Reveals Roles for Candidate Phyla and Other Microbial Community Members in Biogeochemical Transformations in Oil Reservoirs.</title>
        <authorList>
            <person name="Hu P."/>
            <person name="Tom L."/>
            <person name="Singh A."/>
            <person name="Thomas B.C."/>
            <person name="Baker B.J."/>
            <person name="Piceno Y.M."/>
            <person name="Andersen G.L."/>
            <person name="Banfield J.F."/>
        </authorList>
    </citation>
    <scope>NUCLEOTIDE SEQUENCE [LARGE SCALE GENOMIC DNA]</scope>
</reference>
<feature type="domain" description="LysM" evidence="4">
    <location>
        <begin position="236"/>
        <end position="279"/>
    </location>
</feature>
<dbReference type="EMBL" id="LGGN01000170">
    <property type="protein sequence ID" value="KUK77053.1"/>
    <property type="molecule type" value="Genomic_DNA"/>
</dbReference>
<dbReference type="PANTHER" id="PTHR33734:SF22">
    <property type="entry name" value="MEMBRANE-BOUND LYTIC MUREIN TRANSGLYCOSYLASE D"/>
    <property type="match status" value="1"/>
</dbReference>
<dbReference type="Pfam" id="PF13458">
    <property type="entry name" value="Peripla_BP_6"/>
    <property type="match status" value="1"/>
</dbReference>
<dbReference type="AlphaFoldDB" id="A0A101HI38"/>
<feature type="domain" description="LysM" evidence="4">
    <location>
        <begin position="173"/>
        <end position="217"/>
    </location>
</feature>
<evidence type="ECO:0000256" key="2">
    <source>
        <dbReference type="ARBA" id="ARBA00022729"/>
    </source>
</evidence>
<dbReference type="Gene3D" id="3.40.50.2300">
    <property type="match status" value="2"/>
</dbReference>
<gene>
    <name evidence="5" type="ORF">XD92_0945</name>
</gene>
<dbReference type="PROSITE" id="PS51782">
    <property type="entry name" value="LYSM"/>
    <property type="match status" value="4"/>
</dbReference>
<protein>
    <recommendedName>
        <fullName evidence="4">LysM domain-containing protein</fullName>
    </recommendedName>
</protein>
<dbReference type="Gene3D" id="3.10.350.10">
    <property type="entry name" value="LysM domain"/>
    <property type="match status" value="4"/>
</dbReference>
<dbReference type="SUPFAM" id="SSF54106">
    <property type="entry name" value="LysM domain"/>
    <property type="match status" value="3"/>
</dbReference>
<feature type="chain" id="PRO_5007096928" description="LysM domain-containing protein" evidence="3">
    <location>
        <begin position="27"/>
        <end position="665"/>
    </location>
</feature>
<feature type="domain" description="LysM" evidence="4">
    <location>
        <begin position="115"/>
        <end position="158"/>
    </location>
</feature>
<dbReference type="SUPFAM" id="SSF53822">
    <property type="entry name" value="Periplasmic binding protein-like I"/>
    <property type="match status" value="1"/>
</dbReference>
<dbReference type="PANTHER" id="PTHR33734">
    <property type="entry name" value="LYSM DOMAIN-CONTAINING GPI-ANCHORED PROTEIN 2"/>
    <property type="match status" value="1"/>
</dbReference>
<feature type="signal peptide" evidence="3">
    <location>
        <begin position="1"/>
        <end position="26"/>
    </location>
</feature>